<sequence length="39" mass="4600">MNLPEKTRSLVKAYKQQKIEELIMTNNGDLAEEIEMVEY</sequence>
<dbReference type="EMBL" id="LR031878">
    <property type="protein sequence ID" value="VDD53374.1"/>
    <property type="molecule type" value="Genomic_DNA"/>
</dbReference>
<gene>
    <name evidence="1" type="ORF">BOLC1T05763H</name>
</gene>
<accession>A0A3P6G080</accession>
<protein>
    <submittedName>
        <fullName evidence="1">Uncharacterized protein</fullName>
    </submittedName>
</protein>
<proteinExistence type="predicted"/>
<reference evidence="1" key="1">
    <citation type="submission" date="2018-11" db="EMBL/GenBank/DDBJ databases">
        <authorList>
            <consortium name="Genoscope - CEA"/>
            <person name="William W."/>
        </authorList>
    </citation>
    <scope>NUCLEOTIDE SEQUENCE</scope>
</reference>
<evidence type="ECO:0000313" key="1">
    <source>
        <dbReference type="EMBL" id="VDD53374.1"/>
    </source>
</evidence>
<dbReference type="AlphaFoldDB" id="A0A3P6G080"/>
<organism evidence="1">
    <name type="scientific">Brassica oleracea</name>
    <name type="common">Wild cabbage</name>
    <dbReference type="NCBI Taxonomy" id="3712"/>
    <lineage>
        <taxon>Eukaryota</taxon>
        <taxon>Viridiplantae</taxon>
        <taxon>Streptophyta</taxon>
        <taxon>Embryophyta</taxon>
        <taxon>Tracheophyta</taxon>
        <taxon>Spermatophyta</taxon>
        <taxon>Magnoliopsida</taxon>
        <taxon>eudicotyledons</taxon>
        <taxon>Gunneridae</taxon>
        <taxon>Pentapetalae</taxon>
        <taxon>rosids</taxon>
        <taxon>malvids</taxon>
        <taxon>Brassicales</taxon>
        <taxon>Brassicaceae</taxon>
        <taxon>Brassiceae</taxon>
        <taxon>Brassica</taxon>
    </lineage>
</organism>
<name>A0A3P6G080_BRAOL</name>